<dbReference type="STRING" id="330214.NIDE0187"/>
<protein>
    <recommendedName>
        <fullName evidence="10">Flagellar protein FliL</fullName>
    </recommendedName>
</protein>
<keyword evidence="6 10" id="KW-0812">Transmembrane</keyword>
<evidence type="ECO:0000256" key="1">
    <source>
        <dbReference type="ARBA" id="ARBA00002254"/>
    </source>
</evidence>
<evidence type="ECO:0000313" key="12">
    <source>
        <dbReference type="Proteomes" id="UP000001660"/>
    </source>
</evidence>
<dbReference type="OrthoDB" id="9799777at2"/>
<dbReference type="Pfam" id="PF03748">
    <property type="entry name" value="FliL"/>
    <property type="match status" value="1"/>
</dbReference>
<keyword evidence="4 10" id="KW-1003">Cell membrane</keyword>
<accession>D8P9R2</accession>
<dbReference type="GO" id="GO:0071978">
    <property type="term" value="P:bacterial-type flagellum-dependent swarming motility"/>
    <property type="evidence" value="ECO:0007669"/>
    <property type="project" value="TreeGrafter"/>
</dbReference>
<evidence type="ECO:0000313" key="11">
    <source>
        <dbReference type="EMBL" id="CBK39971.1"/>
    </source>
</evidence>
<keyword evidence="12" id="KW-1185">Reference proteome</keyword>
<keyword evidence="9 10" id="KW-0472">Membrane</keyword>
<dbReference type="eggNOG" id="COG1580">
    <property type="taxonomic scope" value="Bacteria"/>
</dbReference>
<comment type="subcellular location">
    <subcellularLocation>
        <location evidence="2">Cell membrane</location>
        <topology evidence="2">Single-pass membrane protein</topology>
    </subcellularLocation>
</comment>
<reference evidence="11 12" key="1">
    <citation type="journal article" date="2010" name="Proc. Natl. Acad. Sci. U.S.A.">
        <title>A Nitrospira metagenome illuminates the physiology and evolution of globally important nitrite-oxidizing bacteria.</title>
        <authorList>
            <person name="Lucker S."/>
            <person name="Wagner M."/>
            <person name="Maixner F."/>
            <person name="Pelletier E."/>
            <person name="Koch H."/>
            <person name="Vacherie B."/>
            <person name="Rattei T."/>
            <person name="Sinninghe Damste J."/>
            <person name="Spieck E."/>
            <person name="Le Paslier D."/>
            <person name="Daims H."/>
        </authorList>
    </citation>
    <scope>NUCLEOTIDE SEQUENCE [LARGE SCALE GENOMIC DNA]</scope>
</reference>
<comment type="function">
    <text evidence="1 10">Controls the rotational direction of flagella during chemotaxis.</text>
</comment>
<dbReference type="GO" id="GO:0006935">
    <property type="term" value="P:chemotaxis"/>
    <property type="evidence" value="ECO:0007669"/>
    <property type="project" value="UniProtKB-KW"/>
</dbReference>
<evidence type="ECO:0000256" key="6">
    <source>
        <dbReference type="ARBA" id="ARBA00022692"/>
    </source>
</evidence>
<dbReference type="HOGENOM" id="CLU_1479499_0_0_0"/>
<feature type="transmembrane region" description="Helical" evidence="10">
    <location>
        <begin position="34"/>
        <end position="54"/>
    </location>
</feature>
<proteinExistence type="inferred from homology"/>
<keyword evidence="7 10" id="KW-0283">Flagellar rotation</keyword>
<name>D8P9R2_9BACT</name>
<evidence type="ECO:0000256" key="7">
    <source>
        <dbReference type="ARBA" id="ARBA00022779"/>
    </source>
</evidence>
<dbReference type="AlphaFoldDB" id="D8P9R2"/>
<evidence type="ECO:0000256" key="10">
    <source>
        <dbReference type="RuleBase" id="RU364125"/>
    </source>
</evidence>
<organism evidence="11 12">
    <name type="scientific">Nitrospira defluvii</name>
    <dbReference type="NCBI Taxonomy" id="330214"/>
    <lineage>
        <taxon>Bacteria</taxon>
        <taxon>Pseudomonadati</taxon>
        <taxon>Nitrospirota</taxon>
        <taxon>Nitrospiria</taxon>
        <taxon>Nitrospirales</taxon>
        <taxon>Nitrospiraceae</taxon>
        <taxon>Nitrospira</taxon>
    </lineage>
</organism>
<dbReference type="Proteomes" id="UP000001660">
    <property type="component" value="Chromosome"/>
</dbReference>
<evidence type="ECO:0000256" key="4">
    <source>
        <dbReference type="ARBA" id="ARBA00022475"/>
    </source>
</evidence>
<dbReference type="GO" id="GO:0005886">
    <property type="term" value="C:plasma membrane"/>
    <property type="evidence" value="ECO:0007669"/>
    <property type="project" value="UniProtKB-SubCell"/>
</dbReference>
<dbReference type="PANTHER" id="PTHR35091">
    <property type="entry name" value="FLAGELLAR PROTEIN FLIL"/>
    <property type="match status" value="1"/>
</dbReference>
<evidence type="ECO:0000256" key="9">
    <source>
        <dbReference type="ARBA" id="ARBA00023136"/>
    </source>
</evidence>
<keyword evidence="5 10" id="KW-0145">Chemotaxis</keyword>
<sequence length="182" mass="20106">MQNVVLARDRAPESSETGPPLHVTFIRFSMTLRVSLIVLFSIAVILLLVGYLAGQYHPDLLPHTFSLQTAPPDPSQGQPGVTINLPPVVAPVDDGQRYYYVQVNLALELDRSGTAGLIQARHDAIDRQVMEILHTYAVSDLRASGQLPALRADIRRAINKLLPKGQVQNVYITNWLMTPVGY</sequence>
<dbReference type="PANTHER" id="PTHR35091:SF2">
    <property type="entry name" value="FLAGELLAR PROTEIN FLIL"/>
    <property type="match status" value="1"/>
</dbReference>
<dbReference type="KEGG" id="nde:NIDE0187"/>
<comment type="similarity">
    <text evidence="3 10">Belongs to the FliL family.</text>
</comment>
<keyword evidence="8 10" id="KW-1133">Transmembrane helix</keyword>
<dbReference type="GO" id="GO:0009425">
    <property type="term" value="C:bacterial-type flagellum basal body"/>
    <property type="evidence" value="ECO:0007669"/>
    <property type="project" value="InterPro"/>
</dbReference>
<evidence type="ECO:0000256" key="3">
    <source>
        <dbReference type="ARBA" id="ARBA00008281"/>
    </source>
</evidence>
<dbReference type="EMBL" id="FP929003">
    <property type="protein sequence ID" value="CBK39971.1"/>
    <property type="molecule type" value="Genomic_DNA"/>
</dbReference>
<gene>
    <name evidence="11" type="ORF">NIDE0187</name>
</gene>
<dbReference type="InterPro" id="IPR005503">
    <property type="entry name" value="FliL"/>
</dbReference>
<evidence type="ECO:0000256" key="5">
    <source>
        <dbReference type="ARBA" id="ARBA00022500"/>
    </source>
</evidence>
<evidence type="ECO:0000256" key="2">
    <source>
        <dbReference type="ARBA" id="ARBA00004162"/>
    </source>
</evidence>
<evidence type="ECO:0000256" key="8">
    <source>
        <dbReference type="ARBA" id="ARBA00022989"/>
    </source>
</evidence>